<sequence length="317" mass="34848">MGAPDMSFSLPNHADCRHAGYSHVDVALDKGIASAANTLWVTMKRNVAQPVHNFSLPLLHELRDVRRRLQAGASRWHYDGAVEPVAYAVLRSGHPDYFSLGGDLRLFRACIRNRDRESLLGYARLCIDMIAEGCACSNPDLSTISLVQGRAMGGGFEAALAADYLVAEEHSTFGFPEIMFGLFPCTGAMSLLSRRMPVHQAQRLMTSGKVYSAYELHAMGLVDEVCGRGAGVATVGRYIARHASRRAARLSVRRALERTSPLDMAELRQVVENWVDLALRLSPDELRVMDMLISMQYARREPAVEAGQAVEMLSAVG</sequence>
<dbReference type="InterPro" id="IPR001753">
    <property type="entry name" value="Enoyl-CoA_hydra/iso"/>
</dbReference>
<dbReference type="InterPro" id="IPR029045">
    <property type="entry name" value="ClpP/crotonase-like_dom_sf"/>
</dbReference>
<dbReference type="NCBIfam" id="NF006452">
    <property type="entry name" value="PRK08788.1"/>
    <property type="match status" value="1"/>
</dbReference>
<name>A0ABY1PSP5_9BURK</name>
<evidence type="ECO:0000256" key="1">
    <source>
        <dbReference type="ARBA" id="ARBA00005254"/>
    </source>
</evidence>
<proteinExistence type="inferred from homology"/>
<dbReference type="Pfam" id="PF00378">
    <property type="entry name" value="ECH_1"/>
    <property type="match status" value="1"/>
</dbReference>
<dbReference type="Gene3D" id="6.20.390.30">
    <property type="match status" value="1"/>
</dbReference>
<comment type="similarity">
    <text evidence="1 2">Belongs to the enoyl-CoA hydratase/isomerase family.</text>
</comment>
<dbReference type="Gene3D" id="3.90.226.10">
    <property type="entry name" value="2-enoyl-CoA Hydratase, Chain A, domain 1"/>
    <property type="match status" value="1"/>
</dbReference>
<dbReference type="SUPFAM" id="SSF52096">
    <property type="entry name" value="ClpP/crotonase"/>
    <property type="match status" value="1"/>
</dbReference>
<accession>A0ABY1PSP5</accession>
<reference evidence="3 4" key="1">
    <citation type="submission" date="2017-05" db="EMBL/GenBank/DDBJ databases">
        <authorList>
            <person name="Varghese N."/>
            <person name="Submissions S."/>
        </authorList>
    </citation>
    <scope>NUCLEOTIDE SEQUENCE [LARGE SCALE GENOMIC DNA]</scope>
    <source>
        <strain evidence="3 4">DSM 26001</strain>
    </source>
</reference>
<evidence type="ECO:0000313" key="4">
    <source>
        <dbReference type="Proteomes" id="UP001158049"/>
    </source>
</evidence>
<evidence type="ECO:0000313" key="3">
    <source>
        <dbReference type="EMBL" id="SMP45294.1"/>
    </source>
</evidence>
<gene>
    <name evidence="3" type="ORF">SAMN06295970_101494</name>
</gene>
<keyword evidence="4" id="KW-1185">Reference proteome</keyword>
<evidence type="ECO:0000256" key="2">
    <source>
        <dbReference type="RuleBase" id="RU003707"/>
    </source>
</evidence>
<dbReference type="RefSeq" id="WP_283440637.1">
    <property type="nucleotide sequence ID" value="NZ_FXUL01000001.1"/>
</dbReference>
<protein>
    <submittedName>
        <fullName evidence="3">DSF synthase</fullName>
    </submittedName>
</protein>
<dbReference type="Proteomes" id="UP001158049">
    <property type="component" value="Unassembled WGS sequence"/>
</dbReference>
<dbReference type="PANTHER" id="PTHR11941">
    <property type="entry name" value="ENOYL-COA HYDRATASE-RELATED"/>
    <property type="match status" value="1"/>
</dbReference>
<dbReference type="PROSITE" id="PS00166">
    <property type="entry name" value="ENOYL_COA_HYDRATASE"/>
    <property type="match status" value="1"/>
</dbReference>
<dbReference type="EMBL" id="FXUL01000001">
    <property type="protein sequence ID" value="SMP45294.1"/>
    <property type="molecule type" value="Genomic_DNA"/>
</dbReference>
<dbReference type="PANTHER" id="PTHR11941:SF54">
    <property type="entry name" value="ENOYL-COA HYDRATASE, MITOCHONDRIAL"/>
    <property type="match status" value="1"/>
</dbReference>
<organism evidence="3 4">
    <name type="scientific">Noviherbaspirillum suwonense</name>
    <dbReference type="NCBI Taxonomy" id="1224511"/>
    <lineage>
        <taxon>Bacteria</taxon>
        <taxon>Pseudomonadati</taxon>
        <taxon>Pseudomonadota</taxon>
        <taxon>Betaproteobacteria</taxon>
        <taxon>Burkholderiales</taxon>
        <taxon>Oxalobacteraceae</taxon>
        <taxon>Noviherbaspirillum</taxon>
    </lineage>
</organism>
<dbReference type="CDD" id="cd06558">
    <property type="entry name" value="crotonase-like"/>
    <property type="match status" value="1"/>
</dbReference>
<comment type="caution">
    <text evidence="3">The sequence shown here is derived from an EMBL/GenBank/DDBJ whole genome shotgun (WGS) entry which is preliminary data.</text>
</comment>
<dbReference type="InterPro" id="IPR018376">
    <property type="entry name" value="Enoyl-CoA_hyd/isom_CS"/>
</dbReference>